<protein>
    <submittedName>
        <fullName evidence="1">Uncharacterized protein</fullName>
    </submittedName>
</protein>
<evidence type="ECO:0000313" key="2">
    <source>
        <dbReference type="EMBL" id="ERK02559.1"/>
    </source>
</evidence>
<comment type="caution">
    <text evidence="1">The sequence shown here is derived from an EMBL/GenBank/DDBJ whole genome shotgun (WGS) entry which is preliminary data.</text>
</comment>
<evidence type="ECO:0000313" key="4">
    <source>
        <dbReference type="Proteomes" id="UP000016646"/>
    </source>
</evidence>
<name>U1FPV1_TRESO</name>
<evidence type="ECO:0000313" key="1">
    <source>
        <dbReference type="EMBL" id="ERF61531.1"/>
    </source>
</evidence>
<dbReference type="RefSeq" id="WP_021329408.1">
    <property type="nucleotide sequence ID" value="NZ_AUZJ01000009.1"/>
</dbReference>
<dbReference type="EMBL" id="AUZJ01000009">
    <property type="protein sequence ID" value="ERF61531.1"/>
    <property type="molecule type" value="Genomic_DNA"/>
</dbReference>
<sequence>MTAAMKQRAGDARACVAVAPASVTTWKAAVGYTPGSVYRVVKYIGK</sequence>
<evidence type="ECO:0000313" key="3">
    <source>
        <dbReference type="Proteomes" id="UP000016412"/>
    </source>
</evidence>
<organism evidence="1 3">
    <name type="scientific">Treponema socranskii subsp. socranskii VPI DR56BR1116 = ATCC 35536</name>
    <dbReference type="NCBI Taxonomy" id="1125725"/>
    <lineage>
        <taxon>Bacteria</taxon>
        <taxon>Pseudomonadati</taxon>
        <taxon>Spirochaetota</taxon>
        <taxon>Spirochaetia</taxon>
        <taxon>Spirochaetales</taxon>
        <taxon>Treponemataceae</taxon>
        <taxon>Treponema</taxon>
    </lineage>
</organism>
<proteinExistence type="predicted"/>
<keyword evidence="4" id="KW-1185">Reference proteome</keyword>
<dbReference type="AlphaFoldDB" id="U1FPV1"/>
<dbReference type="PATRIC" id="fig|1125725.3.peg.483"/>
<dbReference type="Proteomes" id="UP000016646">
    <property type="component" value="Unassembled WGS sequence"/>
</dbReference>
<accession>U1FPV1</accession>
<reference evidence="3 4" key="1">
    <citation type="submission" date="2013-08" db="EMBL/GenBank/DDBJ databases">
        <authorList>
            <person name="Durkin A.S."/>
            <person name="Haft D.R."/>
            <person name="McCorrison J."/>
            <person name="Torralba M."/>
            <person name="Gillis M."/>
            <person name="Haft D.H."/>
            <person name="Methe B."/>
            <person name="Sutton G."/>
            <person name="Nelson K.E."/>
        </authorList>
    </citation>
    <scope>NUCLEOTIDE SEQUENCE [LARGE SCALE GENOMIC DNA]</scope>
    <source>
        <strain evidence="2 4">ATCC 35536</strain>
        <strain evidence="1 3">VPI DR56BR1116</strain>
    </source>
</reference>
<gene>
    <name evidence="2" type="ORF">HMPREF0860_0166</name>
    <name evidence="1" type="ORF">HMPREF1325_2415</name>
</gene>
<dbReference type="EMBL" id="AVQI01000050">
    <property type="protein sequence ID" value="ERK02559.1"/>
    <property type="molecule type" value="Genomic_DNA"/>
</dbReference>
<dbReference type="Proteomes" id="UP000016412">
    <property type="component" value="Unassembled WGS sequence"/>
</dbReference>